<feature type="repeat" description="TPR" evidence="16">
    <location>
        <begin position="782"/>
        <end position="815"/>
    </location>
</feature>
<comment type="subcellular location">
    <subcellularLocation>
        <location evidence="3">Endoplasmic reticulum</location>
    </subcellularLocation>
    <subcellularLocation>
        <location evidence="2">Membrane</location>
        <topology evidence="2">Multi-pass membrane protein</topology>
    </subcellularLocation>
</comment>
<evidence type="ECO:0000256" key="6">
    <source>
        <dbReference type="ARBA" id="ARBA00012839"/>
    </source>
</evidence>
<comment type="function">
    <text evidence="1">Transfers mannosyl residues to the hydroxyl group of serine or threonine residues.</text>
</comment>
<feature type="repeat" description="TPR" evidence="16">
    <location>
        <begin position="703"/>
        <end position="736"/>
    </location>
</feature>
<evidence type="ECO:0000256" key="15">
    <source>
        <dbReference type="ARBA" id="ARBA00045102"/>
    </source>
</evidence>
<dbReference type="Pfam" id="PF08409">
    <property type="entry name" value="TMTC_DUF1736"/>
    <property type="match status" value="1"/>
</dbReference>
<evidence type="ECO:0000256" key="5">
    <source>
        <dbReference type="ARBA" id="ARBA00007882"/>
    </source>
</evidence>
<comment type="catalytic activity">
    <reaction evidence="15">
        <text>a di-trans,poly-cis-dolichyl beta-D-mannosyl phosphate + L-seryl-[protein] = 3-O-(alpha-D-mannosyl)-L-seryl-[protein] + a di-trans,poly-cis-dolichyl phosphate + H(+)</text>
        <dbReference type="Rhea" id="RHEA:17377"/>
        <dbReference type="Rhea" id="RHEA-COMP:9863"/>
        <dbReference type="Rhea" id="RHEA-COMP:13546"/>
        <dbReference type="Rhea" id="RHEA-COMP:19498"/>
        <dbReference type="Rhea" id="RHEA-COMP:19501"/>
        <dbReference type="ChEBI" id="CHEBI:15378"/>
        <dbReference type="ChEBI" id="CHEBI:29999"/>
        <dbReference type="ChEBI" id="CHEBI:57683"/>
        <dbReference type="ChEBI" id="CHEBI:58211"/>
        <dbReference type="ChEBI" id="CHEBI:137321"/>
        <dbReference type="EC" id="2.4.1.109"/>
    </reaction>
</comment>
<evidence type="ECO:0000256" key="1">
    <source>
        <dbReference type="ARBA" id="ARBA00003582"/>
    </source>
</evidence>
<dbReference type="Pfam" id="PF13432">
    <property type="entry name" value="TPR_16"/>
    <property type="match status" value="1"/>
</dbReference>
<dbReference type="EMBL" id="AP028909">
    <property type="protein sequence ID" value="BES87866.1"/>
    <property type="molecule type" value="Genomic_DNA"/>
</dbReference>
<feature type="transmembrane region" description="Helical" evidence="18">
    <location>
        <begin position="367"/>
        <end position="396"/>
    </location>
</feature>
<dbReference type="PANTHER" id="PTHR44216:SF3">
    <property type="entry name" value="PROTEIN O-MANNOSYL-TRANSFERASE TMTC2"/>
    <property type="match status" value="1"/>
</dbReference>
<dbReference type="InterPro" id="IPR052384">
    <property type="entry name" value="TMTC_O-mannosyltransferase"/>
</dbReference>
<keyword evidence="11" id="KW-0256">Endoplasmic reticulum</keyword>
<comment type="catalytic activity">
    <reaction evidence="14">
        <text>a di-trans,poly-cis-dolichyl beta-D-mannosyl phosphate + L-threonyl-[protein] = 3-O-(alpha-D-mannosyl)-L-threonyl-[protein] + a di-trans,poly-cis-dolichyl phosphate + H(+)</text>
        <dbReference type="Rhea" id="RHEA:53396"/>
        <dbReference type="Rhea" id="RHEA-COMP:11060"/>
        <dbReference type="Rhea" id="RHEA-COMP:13547"/>
        <dbReference type="Rhea" id="RHEA-COMP:19498"/>
        <dbReference type="Rhea" id="RHEA-COMP:19501"/>
        <dbReference type="ChEBI" id="CHEBI:15378"/>
        <dbReference type="ChEBI" id="CHEBI:30013"/>
        <dbReference type="ChEBI" id="CHEBI:57683"/>
        <dbReference type="ChEBI" id="CHEBI:58211"/>
        <dbReference type="ChEBI" id="CHEBI:137323"/>
        <dbReference type="EC" id="2.4.1.109"/>
    </reaction>
</comment>
<accession>A0ABN7A6N3</accession>
<dbReference type="SUPFAM" id="SSF48452">
    <property type="entry name" value="TPR-like"/>
    <property type="match status" value="2"/>
</dbReference>
<evidence type="ECO:0000256" key="18">
    <source>
        <dbReference type="SAM" id="Phobius"/>
    </source>
</evidence>
<keyword evidence="21" id="KW-1185">Reference proteome</keyword>
<evidence type="ECO:0000256" key="9">
    <source>
        <dbReference type="ARBA" id="ARBA00022737"/>
    </source>
</evidence>
<evidence type="ECO:0000256" key="16">
    <source>
        <dbReference type="PROSITE-ProRule" id="PRU00339"/>
    </source>
</evidence>
<dbReference type="PROSITE" id="PS50005">
    <property type="entry name" value="TPR"/>
    <property type="match status" value="6"/>
</dbReference>
<proteinExistence type="inferred from homology"/>
<keyword evidence="10 16" id="KW-0802">TPR repeat</keyword>
<comment type="pathway">
    <text evidence="4">Protein modification; protein glycosylation.</text>
</comment>
<dbReference type="PROSITE" id="PS50293">
    <property type="entry name" value="TPR_REGION"/>
    <property type="match status" value="3"/>
</dbReference>
<dbReference type="SMART" id="SM00028">
    <property type="entry name" value="TPR"/>
    <property type="match status" value="8"/>
</dbReference>
<comment type="similarity">
    <text evidence="5">Belongs to the TMTC family.</text>
</comment>
<feature type="compositionally biased region" description="Low complexity" evidence="17">
    <location>
        <begin position="149"/>
        <end position="160"/>
    </location>
</feature>
<evidence type="ECO:0000259" key="19">
    <source>
        <dbReference type="Pfam" id="PF08409"/>
    </source>
</evidence>
<feature type="repeat" description="TPR" evidence="16">
    <location>
        <begin position="819"/>
        <end position="852"/>
    </location>
</feature>
<feature type="transmembrane region" description="Helical" evidence="18">
    <location>
        <begin position="499"/>
        <end position="517"/>
    </location>
</feature>
<organism evidence="20 21">
    <name type="scientific">Nesidiocoris tenuis</name>
    <dbReference type="NCBI Taxonomy" id="355587"/>
    <lineage>
        <taxon>Eukaryota</taxon>
        <taxon>Metazoa</taxon>
        <taxon>Ecdysozoa</taxon>
        <taxon>Arthropoda</taxon>
        <taxon>Hexapoda</taxon>
        <taxon>Insecta</taxon>
        <taxon>Pterygota</taxon>
        <taxon>Neoptera</taxon>
        <taxon>Paraneoptera</taxon>
        <taxon>Hemiptera</taxon>
        <taxon>Heteroptera</taxon>
        <taxon>Panheteroptera</taxon>
        <taxon>Cimicomorpha</taxon>
        <taxon>Miridae</taxon>
        <taxon>Dicyphina</taxon>
        <taxon>Nesidiocoris</taxon>
    </lineage>
</organism>
<protein>
    <recommendedName>
        <fullName evidence="6">dolichyl-phosphate-mannose--protein mannosyltransferase</fullName>
        <ecNumber evidence="6">2.4.1.109</ecNumber>
    </recommendedName>
</protein>
<reference evidence="20 21" key="1">
    <citation type="submission" date="2023-09" db="EMBL/GenBank/DDBJ databases">
        <title>Nesidiocoris tenuis whole genome shotgun sequence.</title>
        <authorList>
            <person name="Shibata T."/>
            <person name="Shimoda M."/>
            <person name="Kobayashi T."/>
            <person name="Uehara T."/>
        </authorList>
    </citation>
    <scope>NUCLEOTIDE SEQUENCE [LARGE SCALE GENOMIC DNA]</scope>
    <source>
        <strain evidence="20 21">Japan</strain>
    </source>
</reference>
<dbReference type="Gene3D" id="1.25.40.10">
    <property type="entry name" value="Tetratricopeptide repeat domain"/>
    <property type="match status" value="3"/>
</dbReference>
<sequence length="1007" mass="111110">MPALTRILVEEPTGPKQCVRCGGVRLLRSVATARFPDARRISREFGFVTDEQSCPDRTASAAQDLSPSEARSGESAGVEGAILNENKIVKSREAEESQEYGHLANIERFVRAGYGIFGVELTTPRNIRRPPKEGRRHGEQQVTGRRRGAGLLSTSAGSSLPRAAGSKPMAGPALLAGLAALAVYHNTLDAGFVYDDSRAILSNPDVVTSSPITEMWKNDFWGTPLTEGGSHGSYRPLCVLSFRFNYWACGGLRPSAFHAVNVALHGLATLLVWRTARVLGSPAPTAATLLFAVHPVHTEAVAGLVGRADLLSTIFFLLSFLTYTSHVSVRQARVSASQLFSFGEHEKRSSATSPSTASHRLVVVEWVYLWASLGLAACAMLCKETGITVIALSAVYDTLLHRQSLSLRMGCGTVKSLCWLGAGLAVLLACRLHLMGMNVPSFASSDNPTARCPSFFTRLFTFAYLPAFNGLLLIFPTWLSYDWGMEAIPRITSVFDSRNLFTVLFYGFIYIFFSKCWRDVRRGEASKKKKQCRGCGQGKVYHTRACKMTHNNNYPLNSACGCPVAPRQIRPSETALLALSILVLPFLPASNLLFYVGFVVAERVLYLPSVGYCLLLGLGYARFARAKHVLPHIGLALLLLTYSARTYVRNFAWKDEEALYRSGIDVNPPKSYGNLGSVLSSQGRIKEAEHAFRMALLYRPNMAEVHYNLGILLHGREQYDEAIQSYQLAIHFRPSLALAHLNLGTLLASRGRFEEAEAVLLRCSQLDGSSVKDPRTHHSTRVSALVHLGRMYADRNDYERAVDVYTKAVDLRPSHYQPQVLYNLLGEALTRLERHEEAEAWFKAALSAKPDHVPAHLTYGKLLAKNKTRLNEAEQWFIKAKKLAPSDPSVYVHFGQFLTELERHGEAASLYLKAAELAPNQYDPVVGAATALRHAGRNQEAELFYRRAALLRPNESSSHSNLGAILHLNGKFNEAAASYKEALRLDPSDSTTLANLRKLNSLRATRL</sequence>
<evidence type="ECO:0000256" key="8">
    <source>
        <dbReference type="ARBA" id="ARBA00022692"/>
    </source>
</evidence>
<feature type="transmembrane region" description="Helical" evidence="18">
    <location>
        <begin position="455"/>
        <end position="479"/>
    </location>
</feature>
<evidence type="ECO:0000256" key="2">
    <source>
        <dbReference type="ARBA" id="ARBA00004141"/>
    </source>
</evidence>
<feature type="transmembrane region" description="Helical" evidence="18">
    <location>
        <begin position="604"/>
        <end position="623"/>
    </location>
</feature>
<dbReference type="InterPro" id="IPR011990">
    <property type="entry name" value="TPR-like_helical_dom_sf"/>
</dbReference>
<evidence type="ECO:0000256" key="11">
    <source>
        <dbReference type="ARBA" id="ARBA00022824"/>
    </source>
</evidence>
<dbReference type="PANTHER" id="PTHR44216">
    <property type="entry name" value="PROTEIN O-MANNOSYL-TRANSFERASE TMTC2"/>
    <property type="match status" value="1"/>
</dbReference>
<evidence type="ECO:0000256" key="3">
    <source>
        <dbReference type="ARBA" id="ARBA00004240"/>
    </source>
</evidence>
<feature type="transmembrane region" description="Helical" evidence="18">
    <location>
        <begin position="630"/>
        <end position="648"/>
    </location>
</feature>
<feature type="compositionally biased region" description="Basic and acidic residues" evidence="17">
    <location>
        <begin position="130"/>
        <end position="139"/>
    </location>
</feature>
<feature type="repeat" description="TPR" evidence="16">
    <location>
        <begin position="956"/>
        <end position="989"/>
    </location>
</feature>
<evidence type="ECO:0000313" key="20">
    <source>
        <dbReference type="EMBL" id="BES87866.1"/>
    </source>
</evidence>
<feature type="repeat" description="TPR" evidence="16">
    <location>
        <begin position="888"/>
        <end position="921"/>
    </location>
</feature>
<evidence type="ECO:0000256" key="7">
    <source>
        <dbReference type="ARBA" id="ARBA00022679"/>
    </source>
</evidence>
<feature type="transmembrane region" description="Helical" evidence="18">
    <location>
        <begin position="416"/>
        <end position="434"/>
    </location>
</feature>
<evidence type="ECO:0000256" key="10">
    <source>
        <dbReference type="ARBA" id="ARBA00022803"/>
    </source>
</evidence>
<dbReference type="Proteomes" id="UP001307889">
    <property type="component" value="Chromosome 1"/>
</dbReference>
<evidence type="ECO:0000256" key="4">
    <source>
        <dbReference type="ARBA" id="ARBA00004922"/>
    </source>
</evidence>
<feature type="repeat" description="TPR" evidence="16">
    <location>
        <begin position="669"/>
        <end position="702"/>
    </location>
</feature>
<dbReference type="Pfam" id="PF13181">
    <property type="entry name" value="TPR_8"/>
    <property type="match status" value="2"/>
</dbReference>
<feature type="region of interest" description="Disordered" evidence="17">
    <location>
        <begin position="52"/>
        <end position="77"/>
    </location>
</feature>
<name>A0ABN7A6N3_9HEMI</name>
<evidence type="ECO:0000256" key="13">
    <source>
        <dbReference type="ARBA" id="ARBA00023136"/>
    </source>
</evidence>
<evidence type="ECO:0000256" key="17">
    <source>
        <dbReference type="SAM" id="MobiDB-lite"/>
    </source>
</evidence>
<feature type="domain" description="DUF1736" evidence="19">
    <location>
        <begin position="438"/>
        <end position="509"/>
    </location>
</feature>
<gene>
    <name evidence="20" type="ORF">NTJ_00672</name>
</gene>
<keyword evidence="9" id="KW-0677">Repeat</keyword>
<feature type="region of interest" description="Disordered" evidence="17">
    <location>
        <begin position="125"/>
        <end position="164"/>
    </location>
</feature>
<dbReference type="Pfam" id="PF13424">
    <property type="entry name" value="TPR_12"/>
    <property type="match status" value="1"/>
</dbReference>
<evidence type="ECO:0000256" key="12">
    <source>
        <dbReference type="ARBA" id="ARBA00022989"/>
    </source>
</evidence>
<feature type="transmembrane region" description="Helical" evidence="18">
    <location>
        <begin position="576"/>
        <end position="598"/>
    </location>
</feature>
<keyword evidence="13 18" id="KW-0472">Membrane</keyword>
<dbReference type="Pfam" id="PF00515">
    <property type="entry name" value="TPR_1"/>
    <property type="match status" value="1"/>
</dbReference>
<evidence type="ECO:0000313" key="21">
    <source>
        <dbReference type="Proteomes" id="UP001307889"/>
    </source>
</evidence>
<evidence type="ECO:0000256" key="14">
    <source>
        <dbReference type="ARBA" id="ARBA00045085"/>
    </source>
</evidence>
<dbReference type="InterPro" id="IPR013618">
    <property type="entry name" value="TMTC_DUF1736"/>
</dbReference>
<keyword evidence="12 18" id="KW-1133">Transmembrane helix</keyword>
<dbReference type="InterPro" id="IPR019734">
    <property type="entry name" value="TPR_rpt"/>
</dbReference>
<dbReference type="EC" id="2.4.1.109" evidence="6"/>
<keyword evidence="7" id="KW-0808">Transferase</keyword>
<feature type="transmembrane region" description="Helical" evidence="18">
    <location>
        <begin position="304"/>
        <end position="323"/>
    </location>
</feature>
<keyword evidence="8 18" id="KW-0812">Transmembrane</keyword>